<dbReference type="GO" id="GO:0030170">
    <property type="term" value="F:pyridoxal phosphate binding"/>
    <property type="evidence" value="ECO:0007669"/>
    <property type="project" value="InterPro"/>
</dbReference>
<dbReference type="InterPro" id="IPR051446">
    <property type="entry name" value="HTH_trans_reg/aminotransferase"/>
</dbReference>
<evidence type="ECO:0000313" key="7">
    <source>
        <dbReference type="EMBL" id="ROS05231.1"/>
    </source>
</evidence>
<dbReference type="CDD" id="cd07377">
    <property type="entry name" value="WHTH_GntR"/>
    <property type="match status" value="1"/>
</dbReference>
<dbReference type="Gene3D" id="1.10.10.10">
    <property type="entry name" value="Winged helix-like DNA-binding domain superfamily/Winged helix DNA-binding domain"/>
    <property type="match status" value="1"/>
</dbReference>
<evidence type="ECO:0000256" key="4">
    <source>
        <dbReference type="ARBA" id="ARBA00023125"/>
    </source>
</evidence>
<dbReference type="SUPFAM" id="SSF46785">
    <property type="entry name" value="Winged helix' DNA-binding domain"/>
    <property type="match status" value="1"/>
</dbReference>
<dbReference type="OrthoDB" id="9808770at2"/>
<keyword evidence="7" id="KW-0032">Aminotransferase</keyword>
<dbReference type="Pfam" id="PF00155">
    <property type="entry name" value="Aminotran_1_2"/>
    <property type="match status" value="1"/>
</dbReference>
<dbReference type="AlphaFoldDB" id="A0A3N2DZD1"/>
<organism evidence="7 8">
    <name type="scientific">Sinobacterium caligoides</name>
    <dbReference type="NCBI Taxonomy" id="933926"/>
    <lineage>
        <taxon>Bacteria</taxon>
        <taxon>Pseudomonadati</taxon>
        <taxon>Pseudomonadota</taxon>
        <taxon>Gammaproteobacteria</taxon>
        <taxon>Cellvibrionales</taxon>
        <taxon>Spongiibacteraceae</taxon>
        <taxon>Sinobacterium</taxon>
    </lineage>
</organism>
<dbReference type="PANTHER" id="PTHR46577:SF1">
    <property type="entry name" value="HTH-TYPE TRANSCRIPTIONAL REGULATORY PROTEIN GABR"/>
    <property type="match status" value="1"/>
</dbReference>
<dbReference type="GO" id="GO:0003700">
    <property type="term" value="F:DNA-binding transcription factor activity"/>
    <property type="evidence" value="ECO:0007669"/>
    <property type="project" value="InterPro"/>
</dbReference>
<dbReference type="GO" id="GO:0008483">
    <property type="term" value="F:transaminase activity"/>
    <property type="evidence" value="ECO:0007669"/>
    <property type="project" value="UniProtKB-KW"/>
</dbReference>
<dbReference type="Proteomes" id="UP000275394">
    <property type="component" value="Unassembled WGS sequence"/>
</dbReference>
<evidence type="ECO:0000256" key="5">
    <source>
        <dbReference type="ARBA" id="ARBA00023163"/>
    </source>
</evidence>
<evidence type="ECO:0000259" key="6">
    <source>
        <dbReference type="PROSITE" id="PS50949"/>
    </source>
</evidence>
<dbReference type="InterPro" id="IPR015424">
    <property type="entry name" value="PyrdxlP-dep_Trfase"/>
</dbReference>
<dbReference type="PROSITE" id="PS50949">
    <property type="entry name" value="HTH_GNTR"/>
    <property type="match status" value="1"/>
</dbReference>
<dbReference type="Pfam" id="PF00392">
    <property type="entry name" value="GntR"/>
    <property type="match status" value="1"/>
</dbReference>
<dbReference type="InterPro" id="IPR015421">
    <property type="entry name" value="PyrdxlP-dep_Trfase_major"/>
</dbReference>
<dbReference type="CDD" id="cd00609">
    <property type="entry name" value="AAT_like"/>
    <property type="match status" value="1"/>
</dbReference>
<keyword evidence="4" id="KW-0238">DNA-binding</keyword>
<feature type="domain" description="HTH gntR-type" evidence="6">
    <location>
        <begin position="15"/>
        <end position="83"/>
    </location>
</feature>
<dbReference type="EMBL" id="RKHR01000003">
    <property type="protein sequence ID" value="ROS05231.1"/>
    <property type="molecule type" value="Genomic_DNA"/>
</dbReference>
<comment type="caution">
    <text evidence="7">The sequence shown here is derived from an EMBL/GenBank/DDBJ whole genome shotgun (WGS) entry which is preliminary data.</text>
</comment>
<dbReference type="PRINTS" id="PR00035">
    <property type="entry name" value="HTHGNTR"/>
</dbReference>
<keyword evidence="8" id="KW-1185">Reference proteome</keyword>
<accession>A0A3N2DZD1</accession>
<dbReference type="RefSeq" id="WP_123711157.1">
    <property type="nucleotide sequence ID" value="NZ_RKHR01000003.1"/>
</dbReference>
<name>A0A3N2DZD1_9GAMM</name>
<evidence type="ECO:0000256" key="1">
    <source>
        <dbReference type="ARBA" id="ARBA00005384"/>
    </source>
</evidence>
<evidence type="ECO:0000313" key="8">
    <source>
        <dbReference type="Proteomes" id="UP000275394"/>
    </source>
</evidence>
<keyword evidence="5" id="KW-0804">Transcription</keyword>
<keyword evidence="7" id="KW-0808">Transferase</keyword>
<dbReference type="SMART" id="SM00345">
    <property type="entry name" value="HTH_GNTR"/>
    <property type="match status" value="1"/>
</dbReference>
<dbReference type="InterPro" id="IPR036390">
    <property type="entry name" value="WH_DNA-bd_sf"/>
</dbReference>
<dbReference type="InterPro" id="IPR000524">
    <property type="entry name" value="Tscrpt_reg_HTH_GntR"/>
</dbReference>
<dbReference type="GO" id="GO:0003677">
    <property type="term" value="F:DNA binding"/>
    <property type="evidence" value="ECO:0007669"/>
    <property type="project" value="UniProtKB-KW"/>
</dbReference>
<dbReference type="PANTHER" id="PTHR46577">
    <property type="entry name" value="HTH-TYPE TRANSCRIPTIONAL REGULATORY PROTEIN GABR"/>
    <property type="match status" value="1"/>
</dbReference>
<gene>
    <name evidence="7" type="ORF">EDC56_0761</name>
</gene>
<comment type="similarity">
    <text evidence="1">In the C-terminal section; belongs to the class-I pyridoxal-phosphate-dependent aminotransferase family.</text>
</comment>
<evidence type="ECO:0000256" key="3">
    <source>
        <dbReference type="ARBA" id="ARBA00023015"/>
    </source>
</evidence>
<keyword evidence="2" id="KW-0663">Pyridoxal phosphate</keyword>
<dbReference type="SUPFAM" id="SSF53383">
    <property type="entry name" value="PLP-dependent transferases"/>
    <property type="match status" value="1"/>
</dbReference>
<protein>
    <submittedName>
        <fullName evidence="7">GntR family transcriptional regulator/MocR family aminotransferase</fullName>
    </submittedName>
</protein>
<keyword evidence="3" id="KW-0805">Transcription regulation</keyword>
<evidence type="ECO:0000256" key="2">
    <source>
        <dbReference type="ARBA" id="ARBA00022898"/>
    </source>
</evidence>
<dbReference type="InterPro" id="IPR036388">
    <property type="entry name" value="WH-like_DNA-bd_sf"/>
</dbReference>
<proteinExistence type="inferred from homology"/>
<sequence>MELPSLDDITFDANASLQAQLHAQIVQRIYSGRLPPGTKLPASRRLSLQLGVSRNTVLLVIEQLKAEGFVESHSGRGVYIEKTLPVQRSAMPLSAGDRLLNLPELSAFAQSLSQLSFRGHEASLPFTPGIPDLKAFPTKVWARLLRRHQDRTVLMGFDGDQGYAPLREALAQYLSLSRGLRCDASQIVITQGGQQALSLCAQVLLNPGDSVLVENPGYRGAEQAFQAHQAKLLGVPVGDRGVTVQALMDMPASARIMYLTPTHQYPMGGIMPAAERLKLLNWAAREQVWLIEDDYDSEFHYMSKPIAALQGMAVQTPVIYLGSFSKTLFPALRLGYLVVPKPLVASFAQVKGFMSGETALLHQAVVADFIVEGHFVRHLRRMRVLYQQKWQHFSGLLTSELSGLAIPVAESAGMHLVIETPGVDDEELAVAFHASGYGCSALSSYYLDDVKRSGLVLGFAYTTQAQRVDAVERLRELLIERLK</sequence>
<reference evidence="7 8" key="1">
    <citation type="submission" date="2018-11" db="EMBL/GenBank/DDBJ databases">
        <title>Genomic Encyclopedia of Type Strains, Phase IV (KMG-IV): sequencing the most valuable type-strain genomes for metagenomic binning, comparative biology and taxonomic classification.</title>
        <authorList>
            <person name="Goeker M."/>
        </authorList>
    </citation>
    <scope>NUCLEOTIDE SEQUENCE [LARGE SCALE GENOMIC DNA]</scope>
    <source>
        <strain evidence="7 8">DSM 100316</strain>
    </source>
</reference>
<dbReference type="InterPro" id="IPR004839">
    <property type="entry name" value="Aminotransferase_I/II_large"/>
</dbReference>
<dbReference type="Gene3D" id="3.40.640.10">
    <property type="entry name" value="Type I PLP-dependent aspartate aminotransferase-like (Major domain)"/>
    <property type="match status" value="1"/>
</dbReference>